<keyword evidence="3" id="KW-1185">Reference proteome</keyword>
<reference evidence="2 3" key="1">
    <citation type="submission" date="2018-05" db="EMBL/GenBank/DDBJ databases">
        <title>Reference genomes for bee gut microbiota database.</title>
        <authorList>
            <person name="Ellegaard K.M."/>
        </authorList>
    </citation>
    <scope>NUCLEOTIDE SEQUENCE [LARGE SCALE GENOMIC DNA]</scope>
    <source>
        <strain evidence="2 3">ESL0172</strain>
    </source>
</reference>
<name>A0A2V4ECC6_9GAMM</name>
<dbReference type="Proteomes" id="UP000247673">
    <property type="component" value="Unassembled WGS sequence"/>
</dbReference>
<protein>
    <recommendedName>
        <fullName evidence="1">DUF7716 domain-containing protein</fullName>
    </recommendedName>
</protein>
<evidence type="ECO:0000313" key="2">
    <source>
        <dbReference type="EMBL" id="PXY92103.1"/>
    </source>
</evidence>
<accession>A0A2V4ECC6</accession>
<dbReference type="RefSeq" id="WP_110447990.1">
    <property type="nucleotide sequence ID" value="NZ_CP132381.1"/>
</dbReference>
<dbReference type="OrthoDB" id="6425046at2"/>
<dbReference type="AlphaFoldDB" id="A0A2V4ECC6"/>
<sequence length="106" mass="12100">MDLISIGDVLSSPENNTEFFCLPPNKNNWTLSTKGVFTLDARDFPPDSDEYLPEQVKNDGWIEVLDGETIEEIVANAKQQLGVPSLDELFEAFIFYYENDAFLEFQ</sequence>
<organism evidence="2 3">
    <name type="scientific">Gilliamella apis</name>
    <dbReference type="NCBI Taxonomy" id="1970738"/>
    <lineage>
        <taxon>Bacteria</taxon>
        <taxon>Pseudomonadati</taxon>
        <taxon>Pseudomonadota</taxon>
        <taxon>Gammaproteobacteria</taxon>
        <taxon>Orbales</taxon>
        <taxon>Orbaceae</taxon>
        <taxon>Gilliamella</taxon>
    </lineage>
</organism>
<feature type="domain" description="DUF7716" evidence="1">
    <location>
        <begin position="3"/>
        <end position="105"/>
    </location>
</feature>
<comment type="caution">
    <text evidence="2">The sequence shown here is derived from an EMBL/GenBank/DDBJ whole genome shotgun (WGS) entry which is preliminary data.</text>
</comment>
<dbReference type="EMBL" id="QGLO01000004">
    <property type="protein sequence ID" value="PXY92103.1"/>
    <property type="molecule type" value="Genomic_DNA"/>
</dbReference>
<proteinExistence type="predicted"/>
<gene>
    <name evidence="2" type="ORF">DKK78_07325</name>
</gene>
<dbReference type="InterPro" id="IPR056133">
    <property type="entry name" value="DUF7716"/>
</dbReference>
<dbReference type="Pfam" id="PF24832">
    <property type="entry name" value="DUF7716"/>
    <property type="match status" value="1"/>
</dbReference>
<evidence type="ECO:0000313" key="3">
    <source>
        <dbReference type="Proteomes" id="UP000247673"/>
    </source>
</evidence>
<evidence type="ECO:0000259" key="1">
    <source>
        <dbReference type="Pfam" id="PF24832"/>
    </source>
</evidence>